<keyword evidence="6 7" id="KW-0234">DNA repair</keyword>
<accession>A0A7T5UQP2</accession>
<keyword evidence="1 7" id="KW-0479">Metal-binding</keyword>
<keyword evidence="2 7" id="KW-0227">DNA damage</keyword>
<evidence type="ECO:0000256" key="4">
    <source>
        <dbReference type="ARBA" id="ARBA00022833"/>
    </source>
</evidence>
<dbReference type="NCBIfam" id="TIGR00615">
    <property type="entry name" value="recR"/>
    <property type="match status" value="1"/>
</dbReference>
<dbReference type="PANTHER" id="PTHR30446">
    <property type="entry name" value="RECOMBINATION PROTEIN RECR"/>
    <property type="match status" value="1"/>
</dbReference>
<dbReference type="Pfam" id="PF13662">
    <property type="entry name" value="Toprim_4"/>
    <property type="match status" value="1"/>
</dbReference>
<sequence length="210" mass="23488">MIYPKPVQNLIALFTKLPGIGPRQAARFSFFILKENNSFLQNLISALQEAGKKVSVCGQCFRTVERSDDAPLLCVFCKDSRREKTIIAVVEKESDMQELEKTSAYHGLYHVLGGVISPLDPESPKRLHLKTLHERVRTLLGTNPEVEVILATNSTTEGDTTALYLERILEPLKNQHQGLKISRLGRGLSLGSELEYADEVTLKNALTNRK</sequence>
<keyword evidence="4 7" id="KW-0862">Zinc</keyword>
<evidence type="ECO:0000313" key="10">
    <source>
        <dbReference type="Proteomes" id="UP000595618"/>
    </source>
</evidence>
<proteinExistence type="inferred from homology"/>
<evidence type="ECO:0000256" key="2">
    <source>
        <dbReference type="ARBA" id="ARBA00022763"/>
    </source>
</evidence>
<dbReference type="HAMAP" id="MF_00017">
    <property type="entry name" value="RecR"/>
    <property type="match status" value="1"/>
</dbReference>
<dbReference type="PANTHER" id="PTHR30446:SF0">
    <property type="entry name" value="RECOMBINATION PROTEIN RECR"/>
    <property type="match status" value="1"/>
</dbReference>
<evidence type="ECO:0000256" key="7">
    <source>
        <dbReference type="HAMAP-Rule" id="MF_00017"/>
    </source>
</evidence>
<keyword evidence="3 7" id="KW-0863">Zinc-finger</keyword>
<comment type="caution">
    <text evidence="7">Lacks conserved residue(s) required for the propagation of feature annotation.</text>
</comment>
<dbReference type="Gene3D" id="3.40.1360.10">
    <property type="match status" value="1"/>
</dbReference>
<feature type="domain" description="Toprim" evidence="8">
    <location>
        <begin position="85"/>
        <end position="189"/>
    </location>
</feature>
<dbReference type="CDD" id="cd01025">
    <property type="entry name" value="TOPRIM_recR"/>
    <property type="match status" value="1"/>
</dbReference>
<evidence type="ECO:0000256" key="6">
    <source>
        <dbReference type="ARBA" id="ARBA00023204"/>
    </source>
</evidence>
<dbReference type="GO" id="GO:0008270">
    <property type="term" value="F:zinc ion binding"/>
    <property type="evidence" value="ECO:0007669"/>
    <property type="project" value="UniProtKB-KW"/>
</dbReference>
<evidence type="ECO:0000259" key="8">
    <source>
        <dbReference type="PROSITE" id="PS50880"/>
    </source>
</evidence>
<protein>
    <recommendedName>
        <fullName evidence="7">Recombination protein RecR</fullName>
    </recommendedName>
</protein>
<evidence type="ECO:0000313" key="9">
    <source>
        <dbReference type="EMBL" id="QQG45325.1"/>
    </source>
</evidence>
<dbReference type="SMART" id="SM00493">
    <property type="entry name" value="TOPRIM"/>
    <property type="match status" value="1"/>
</dbReference>
<keyword evidence="5 7" id="KW-0233">DNA recombination</keyword>
<dbReference type="Pfam" id="PF21176">
    <property type="entry name" value="RecR_HhH"/>
    <property type="match status" value="1"/>
</dbReference>
<dbReference type="InterPro" id="IPR000093">
    <property type="entry name" value="DNA_Rcmb_RecR"/>
</dbReference>
<dbReference type="GO" id="GO:0003677">
    <property type="term" value="F:DNA binding"/>
    <property type="evidence" value="ECO:0007669"/>
    <property type="project" value="UniProtKB-UniRule"/>
</dbReference>
<evidence type="ECO:0000256" key="5">
    <source>
        <dbReference type="ARBA" id="ARBA00023172"/>
    </source>
</evidence>
<dbReference type="AlphaFoldDB" id="A0A7T5UQP2"/>
<dbReference type="SUPFAM" id="SSF111304">
    <property type="entry name" value="Recombination protein RecR"/>
    <property type="match status" value="1"/>
</dbReference>
<dbReference type="InterPro" id="IPR034137">
    <property type="entry name" value="TOPRIM_RecR"/>
</dbReference>
<dbReference type="GO" id="GO:0006310">
    <property type="term" value="P:DNA recombination"/>
    <property type="evidence" value="ECO:0007669"/>
    <property type="project" value="UniProtKB-UniRule"/>
</dbReference>
<name>A0A7T5UQP2_9BACT</name>
<dbReference type="Proteomes" id="UP000595618">
    <property type="component" value="Chromosome"/>
</dbReference>
<dbReference type="InterPro" id="IPR023627">
    <property type="entry name" value="Rcmb_RecR"/>
</dbReference>
<organism evidence="9 10">
    <name type="scientific">Candidatus Sungiibacteriota bacterium</name>
    <dbReference type="NCBI Taxonomy" id="2750080"/>
    <lineage>
        <taxon>Bacteria</taxon>
        <taxon>Candidatus Sungiibacteriota</taxon>
    </lineage>
</organism>
<dbReference type="GO" id="GO:0006281">
    <property type="term" value="P:DNA repair"/>
    <property type="evidence" value="ECO:0007669"/>
    <property type="project" value="UniProtKB-UniRule"/>
</dbReference>
<dbReference type="InterPro" id="IPR006171">
    <property type="entry name" value="TOPRIM_dom"/>
</dbReference>
<dbReference type="Pfam" id="PF21175">
    <property type="entry name" value="RecR_C"/>
    <property type="match status" value="1"/>
</dbReference>
<reference evidence="9 10" key="1">
    <citation type="submission" date="2020-07" db="EMBL/GenBank/DDBJ databases">
        <title>Huge and variable diversity of episymbiotic CPR bacteria and DPANN archaea in groundwater ecosystems.</title>
        <authorList>
            <person name="He C.Y."/>
            <person name="Keren R."/>
            <person name="Whittaker M."/>
            <person name="Farag I.F."/>
            <person name="Doudna J."/>
            <person name="Cate J.H.D."/>
            <person name="Banfield J.F."/>
        </authorList>
    </citation>
    <scope>NUCLEOTIDE SEQUENCE [LARGE SCALE GENOMIC DNA]</scope>
    <source>
        <strain evidence="9">NC_groundwater_541_Ag_S-0.1um_46_50</strain>
    </source>
</reference>
<comment type="similarity">
    <text evidence="7">Belongs to the RecR family.</text>
</comment>
<dbReference type="Gene3D" id="1.10.8.420">
    <property type="entry name" value="RecR Domain 1"/>
    <property type="match status" value="1"/>
</dbReference>
<evidence type="ECO:0000256" key="1">
    <source>
        <dbReference type="ARBA" id="ARBA00022723"/>
    </source>
</evidence>
<evidence type="ECO:0000256" key="3">
    <source>
        <dbReference type="ARBA" id="ARBA00022771"/>
    </source>
</evidence>
<gene>
    <name evidence="7 9" type="primary">recR</name>
    <name evidence="9" type="ORF">HYW89_00065</name>
</gene>
<dbReference type="EMBL" id="CP066690">
    <property type="protein sequence ID" value="QQG45325.1"/>
    <property type="molecule type" value="Genomic_DNA"/>
</dbReference>
<comment type="function">
    <text evidence="7">May play a role in DNA repair. It seems to be involved in an RecBC-independent recombinational process of DNA repair. It may act with RecF and RecO.</text>
</comment>
<dbReference type="PROSITE" id="PS50880">
    <property type="entry name" value="TOPRIM"/>
    <property type="match status" value="1"/>
</dbReference>